<name>A0A399ESV5_9DEIN</name>
<evidence type="ECO:0000256" key="1">
    <source>
        <dbReference type="ARBA" id="ARBA00023235"/>
    </source>
</evidence>
<dbReference type="OrthoDB" id="9799936at2"/>
<dbReference type="GO" id="GO:0019310">
    <property type="term" value="P:inositol catabolic process"/>
    <property type="evidence" value="ECO:0007669"/>
    <property type="project" value="InterPro"/>
</dbReference>
<evidence type="ECO:0000313" key="2">
    <source>
        <dbReference type="EMBL" id="RIH85682.1"/>
    </source>
</evidence>
<dbReference type="PIRSF" id="PIRSF036628">
    <property type="entry name" value="IolB"/>
    <property type="match status" value="1"/>
</dbReference>
<sequence length="286" mass="31037">MSSPNHLKPRAGPGVVVEASPAAVGWKYLSFRVVALPAAALYPGDTGGQEMALVPLSGEMRVRAGDEAFELGREGVFSELPSVLYLPPGTPFELEARTGAEFALGGAPAEGRYPLRLFRPQEMRVEMRGGANATRQVSHVLGPHLPAERLLVYEVYTPSGFWSGWPPHRHDGRMGSLYVEETYYYKISPPSGWAVHRNYSPEDGLDELLLARDGDLILAPRGYHPVSAPPGSNVYYLNYMAGEALDAQRATPPVDDPQWGWMRQDWAGKPLKLPVGGGSEGEGGKG</sequence>
<protein>
    <submittedName>
        <fullName evidence="2">5-deoxy-glucuronate isomerase</fullName>
        <ecNumber evidence="2">5.3.1.30</ecNumber>
    </submittedName>
</protein>
<dbReference type="SUPFAM" id="SSF51182">
    <property type="entry name" value="RmlC-like cupins"/>
    <property type="match status" value="1"/>
</dbReference>
<dbReference type="AlphaFoldDB" id="A0A399ESV5"/>
<dbReference type="RefSeq" id="WP_119314766.1">
    <property type="nucleotide sequence ID" value="NZ_QXDL01000055.1"/>
</dbReference>
<dbReference type="InterPro" id="IPR021120">
    <property type="entry name" value="KduI/IolB_isomerase"/>
</dbReference>
<dbReference type="PANTHER" id="PTHR39193">
    <property type="entry name" value="5-DEOXY-GLUCURONATE ISOMERASE"/>
    <property type="match status" value="1"/>
</dbReference>
<gene>
    <name evidence="2" type="primary">iolB</name>
    <name evidence="2" type="ORF">Mterra_01637</name>
</gene>
<reference evidence="2 3" key="1">
    <citation type="submission" date="2018-08" db="EMBL/GenBank/DDBJ databases">
        <title>Meiothermus terrae DSM 26712 genome sequencing project.</title>
        <authorList>
            <person name="Da Costa M.S."/>
            <person name="Albuquerque L."/>
            <person name="Raposo P."/>
            <person name="Froufe H.J.C."/>
            <person name="Barroso C.S."/>
            <person name="Egas C."/>
        </authorList>
    </citation>
    <scope>NUCLEOTIDE SEQUENCE [LARGE SCALE GENOMIC DNA]</scope>
    <source>
        <strain evidence="2 3">DSM 26712</strain>
    </source>
</reference>
<keyword evidence="1 2" id="KW-0413">Isomerase</keyword>
<dbReference type="InterPro" id="IPR014710">
    <property type="entry name" value="RmlC-like_jellyroll"/>
</dbReference>
<evidence type="ECO:0000313" key="3">
    <source>
        <dbReference type="Proteomes" id="UP000265715"/>
    </source>
</evidence>
<dbReference type="GO" id="GO:0008880">
    <property type="term" value="F:glucuronate isomerase activity"/>
    <property type="evidence" value="ECO:0007669"/>
    <property type="project" value="InterPro"/>
</dbReference>
<organism evidence="2 3">
    <name type="scientific">Calidithermus terrae</name>
    <dbReference type="NCBI Taxonomy" id="1408545"/>
    <lineage>
        <taxon>Bacteria</taxon>
        <taxon>Thermotogati</taxon>
        <taxon>Deinococcota</taxon>
        <taxon>Deinococci</taxon>
        <taxon>Thermales</taxon>
        <taxon>Thermaceae</taxon>
        <taxon>Calidithermus</taxon>
    </lineage>
</organism>
<dbReference type="InterPro" id="IPR011051">
    <property type="entry name" value="RmlC_Cupin_sf"/>
</dbReference>
<accession>A0A399ESV5</accession>
<dbReference type="EC" id="5.3.1.30" evidence="2"/>
<dbReference type="GO" id="GO:0102482">
    <property type="term" value="F:5-deoxy-D-glucuronate isomerase activity"/>
    <property type="evidence" value="ECO:0007669"/>
    <property type="project" value="UniProtKB-EC"/>
</dbReference>
<dbReference type="Gene3D" id="2.60.120.10">
    <property type="entry name" value="Jelly Rolls"/>
    <property type="match status" value="2"/>
</dbReference>
<proteinExistence type="predicted"/>
<dbReference type="InterPro" id="IPR024203">
    <property type="entry name" value="Deoxy-glucuronate_isom_IolB"/>
</dbReference>
<dbReference type="Proteomes" id="UP000265715">
    <property type="component" value="Unassembled WGS sequence"/>
</dbReference>
<comment type="caution">
    <text evidence="2">The sequence shown here is derived from an EMBL/GenBank/DDBJ whole genome shotgun (WGS) entry which is preliminary data.</text>
</comment>
<keyword evidence="3" id="KW-1185">Reference proteome</keyword>
<dbReference type="PANTHER" id="PTHR39193:SF1">
    <property type="entry name" value="5-DEOXY-GLUCURONATE ISOMERASE"/>
    <property type="match status" value="1"/>
</dbReference>
<dbReference type="NCBIfam" id="TIGR04378">
    <property type="entry name" value="myo_inos_iolB"/>
    <property type="match status" value="1"/>
</dbReference>
<dbReference type="EMBL" id="QXDL01000055">
    <property type="protein sequence ID" value="RIH85682.1"/>
    <property type="molecule type" value="Genomic_DNA"/>
</dbReference>
<dbReference type="Pfam" id="PF04962">
    <property type="entry name" value="KduI"/>
    <property type="match status" value="1"/>
</dbReference>